<proteinExistence type="predicted"/>
<name>A0AAV1GXG6_XYRNO</name>
<dbReference type="Proteomes" id="UP001178508">
    <property type="component" value="Chromosome 17"/>
</dbReference>
<reference evidence="1" key="1">
    <citation type="submission" date="2023-08" db="EMBL/GenBank/DDBJ databases">
        <authorList>
            <person name="Alioto T."/>
            <person name="Alioto T."/>
            <person name="Gomez Garrido J."/>
        </authorList>
    </citation>
    <scope>NUCLEOTIDE SEQUENCE</scope>
</reference>
<accession>A0AAV1GXG6</accession>
<dbReference type="InterPro" id="IPR040820">
    <property type="entry name" value="SNAD3"/>
</dbReference>
<dbReference type="EMBL" id="OY660880">
    <property type="protein sequence ID" value="CAJ1078045.1"/>
    <property type="molecule type" value="Genomic_DNA"/>
</dbReference>
<evidence type="ECO:0000313" key="2">
    <source>
        <dbReference type="Proteomes" id="UP001178508"/>
    </source>
</evidence>
<dbReference type="AlphaFoldDB" id="A0AAV1GXG6"/>
<protein>
    <submittedName>
        <fullName evidence="1">Uncharacterized protein LOC117824494</fullName>
    </submittedName>
</protein>
<organism evidence="1 2">
    <name type="scientific">Xyrichtys novacula</name>
    <name type="common">Pearly razorfish</name>
    <name type="synonym">Hemipteronotus novacula</name>
    <dbReference type="NCBI Taxonomy" id="13765"/>
    <lineage>
        <taxon>Eukaryota</taxon>
        <taxon>Metazoa</taxon>
        <taxon>Chordata</taxon>
        <taxon>Craniata</taxon>
        <taxon>Vertebrata</taxon>
        <taxon>Euteleostomi</taxon>
        <taxon>Actinopterygii</taxon>
        <taxon>Neopterygii</taxon>
        <taxon>Teleostei</taxon>
        <taxon>Neoteleostei</taxon>
        <taxon>Acanthomorphata</taxon>
        <taxon>Eupercaria</taxon>
        <taxon>Labriformes</taxon>
        <taxon>Labridae</taxon>
        <taxon>Xyrichtys</taxon>
    </lineage>
</organism>
<sequence>MVYGDSTIQSCANMSLLPHQIRSVIEDHGTKALLFGGKSTNSLSSLRYNLFRKRIITDKSFITPEHLPSTESSTKYHCQRVYLQIMVWIGKEGDINTGGWGWKLVDNQFLRLRLLPQKVDLLQMIHCKCTTACQTQRCSCRAYGLPCMSACGPCQDEKCENHYNQPLWEEECDNWTVCGGPSFNDDSKPLPDAQSIFKRLSSWADTQKSVHRVLKHLEFKQFTDDALLSDSVGKKFQDFHRDMTEECGVEDKQHSWGVIEKQEEIVMYGPYYPNYNHGLHSEDTIIKQTEELLESGEVSGDWKVYIFTMNSPCLARNTEPCMLKLVQKAQLWWSQYGVKTYIGYAKCWGFKGPKESLFRDINCNQVDCINQTEDYGSYLKASEEKTDLSPLCDNVFSAIKHLLKSEFCPFMNMEQEQDWRSYFRSMQSISEGKPELVKEILKQEVIFVIEATKTLFTTTSGSFAEHLDNGQAFASDYIFSSQISNTVQDEMRHTFQECWREMMQDKCTEFIKEKLTEEFNQCTVQLFIKDIKTVSEEFLQIGQIQPQSKCPITEL</sequence>
<dbReference type="Pfam" id="PF18749">
    <property type="entry name" value="SNAD3"/>
    <property type="match status" value="1"/>
</dbReference>
<gene>
    <name evidence="1" type="ORF">XNOV1_A041736</name>
</gene>
<evidence type="ECO:0000313" key="1">
    <source>
        <dbReference type="EMBL" id="CAJ1078045.1"/>
    </source>
</evidence>
<keyword evidence="2" id="KW-1185">Reference proteome</keyword>